<comment type="caution">
    <text evidence="1">The sequence shown here is derived from an EMBL/GenBank/DDBJ whole genome shotgun (WGS) entry which is preliminary data.</text>
</comment>
<reference evidence="2" key="1">
    <citation type="journal article" date="2019" name="Int. J. Syst. Evol. Microbiol.">
        <title>The Global Catalogue of Microorganisms (GCM) 10K type strain sequencing project: providing services to taxonomists for standard genome sequencing and annotation.</title>
        <authorList>
            <consortium name="The Broad Institute Genomics Platform"/>
            <consortium name="The Broad Institute Genome Sequencing Center for Infectious Disease"/>
            <person name="Wu L."/>
            <person name="Ma J."/>
        </authorList>
    </citation>
    <scope>NUCLEOTIDE SEQUENCE [LARGE SCALE GENOMIC DNA]</scope>
    <source>
        <strain evidence="2">NBRC 106348</strain>
    </source>
</reference>
<dbReference type="EMBL" id="BSUK01000001">
    <property type="protein sequence ID" value="GMA23048.1"/>
    <property type="molecule type" value="Genomic_DNA"/>
</dbReference>
<dbReference type="PANTHER" id="PTHR48100:SF2">
    <property type="entry name" value="CONSERVED PROTEIN"/>
    <property type="match status" value="1"/>
</dbReference>
<dbReference type="Gene3D" id="3.40.50.1240">
    <property type="entry name" value="Phosphoglycerate mutase-like"/>
    <property type="match status" value="1"/>
</dbReference>
<dbReference type="PANTHER" id="PTHR48100">
    <property type="entry name" value="BROAD-SPECIFICITY PHOSPHATASE YOR283W-RELATED"/>
    <property type="match status" value="1"/>
</dbReference>
<dbReference type="InterPro" id="IPR029033">
    <property type="entry name" value="His_PPase_superfam"/>
</dbReference>
<sequence length="230" mass="23742">MATVLLVRHGRTAANTQGILAGRTPGVRLDTTGRAQAEATARRLAAVPLVAVVTSPLVRCRETARAVVGQQEGKPSLTVEPGITECDYGDWQGRALAELAKEPLWTVVQGQPSAAAFPGGESLAAMQARSVEAVRRHDADLEARHGTGAVWAAVAHGDIIKAVLADALGMHLDLFQRIAVGPASVSVVRYGPHRPEVVAVNTDAGDLSWLRAAAPVGDAPVGGGSGHAPS</sequence>
<dbReference type="InterPro" id="IPR013078">
    <property type="entry name" value="His_Pase_superF_clade-1"/>
</dbReference>
<dbReference type="RefSeq" id="WP_284292140.1">
    <property type="nucleotide sequence ID" value="NZ_BSUK01000001.1"/>
</dbReference>
<organism evidence="1 2">
    <name type="scientific">Luteimicrobium album</name>
    <dbReference type="NCBI Taxonomy" id="1054550"/>
    <lineage>
        <taxon>Bacteria</taxon>
        <taxon>Bacillati</taxon>
        <taxon>Actinomycetota</taxon>
        <taxon>Actinomycetes</taxon>
        <taxon>Micrococcales</taxon>
        <taxon>Luteimicrobium</taxon>
    </lineage>
</organism>
<dbReference type="Pfam" id="PF00300">
    <property type="entry name" value="His_Phos_1"/>
    <property type="match status" value="1"/>
</dbReference>
<evidence type="ECO:0000313" key="2">
    <source>
        <dbReference type="Proteomes" id="UP001157091"/>
    </source>
</evidence>
<dbReference type="CDD" id="cd07067">
    <property type="entry name" value="HP_PGM_like"/>
    <property type="match status" value="1"/>
</dbReference>
<name>A0ABQ6HZC6_9MICO</name>
<gene>
    <name evidence="1" type="ORF">GCM10025864_08070</name>
</gene>
<evidence type="ECO:0000313" key="1">
    <source>
        <dbReference type="EMBL" id="GMA23048.1"/>
    </source>
</evidence>
<dbReference type="InterPro" id="IPR022492">
    <property type="entry name" value="Phosphomutase_MSMEG4193_put"/>
</dbReference>
<dbReference type="Proteomes" id="UP001157091">
    <property type="component" value="Unassembled WGS sequence"/>
</dbReference>
<proteinExistence type="predicted"/>
<dbReference type="SMART" id="SM00855">
    <property type="entry name" value="PGAM"/>
    <property type="match status" value="1"/>
</dbReference>
<accession>A0ABQ6HZC6</accession>
<dbReference type="InterPro" id="IPR050275">
    <property type="entry name" value="PGM_Phosphatase"/>
</dbReference>
<dbReference type="SUPFAM" id="SSF53254">
    <property type="entry name" value="Phosphoglycerate mutase-like"/>
    <property type="match status" value="1"/>
</dbReference>
<keyword evidence="2" id="KW-1185">Reference proteome</keyword>
<protein>
    <submittedName>
        <fullName evidence="1">Phosphoglycerate mutase</fullName>
    </submittedName>
</protein>
<dbReference type="NCBIfam" id="TIGR03848">
    <property type="entry name" value="MSMEG_4193"/>
    <property type="match status" value="1"/>
</dbReference>